<keyword evidence="3" id="KW-1185">Reference proteome</keyword>
<evidence type="ECO:0000256" key="1">
    <source>
        <dbReference type="SAM" id="MobiDB-lite"/>
    </source>
</evidence>
<feature type="region of interest" description="Disordered" evidence="1">
    <location>
        <begin position="72"/>
        <end position="91"/>
    </location>
</feature>
<feature type="compositionally biased region" description="Low complexity" evidence="1">
    <location>
        <begin position="75"/>
        <end position="90"/>
    </location>
</feature>
<evidence type="ECO:0000313" key="2">
    <source>
        <dbReference type="EMBL" id="CAK8684232.1"/>
    </source>
</evidence>
<reference evidence="2 3" key="1">
    <citation type="submission" date="2024-02" db="EMBL/GenBank/DDBJ databases">
        <authorList>
            <person name="Daric V."/>
            <person name="Darras S."/>
        </authorList>
    </citation>
    <scope>NUCLEOTIDE SEQUENCE [LARGE SCALE GENOMIC DNA]</scope>
</reference>
<accession>A0ABP0FXD3</accession>
<name>A0ABP0FXD3_CLALP</name>
<comment type="caution">
    <text evidence="2">The sequence shown here is derived from an EMBL/GenBank/DDBJ whole genome shotgun (WGS) entry which is preliminary data.</text>
</comment>
<organism evidence="2 3">
    <name type="scientific">Clavelina lepadiformis</name>
    <name type="common">Light-bulb sea squirt</name>
    <name type="synonym">Ascidia lepadiformis</name>
    <dbReference type="NCBI Taxonomy" id="159417"/>
    <lineage>
        <taxon>Eukaryota</taxon>
        <taxon>Metazoa</taxon>
        <taxon>Chordata</taxon>
        <taxon>Tunicata</taxon>
        <taxon>Ascidiacea</taxon>
        <taxon>Aplousobranchia</taxon>
        <taxon>Clavelinidae</taxon>
        <taxon>Clavelina</taxon>
    </lineage>
</organism>
<dbReference type="InterPro" id="IPR049760">
    <property type="entry name" value="DD_EFCAB10"/>
</dbReference>
<dbReference type="Proteomes" id="UP001642483">
    <property type="component" value="Unassembled WGS sequence"/>
</dbReference>
<evidence type="ECO:0000313" key="3">
    <source>
        <dbReference type="Proteomes" id="UP001642483"/>
    </source>
</evidence>
<gene>
    <name evidence="2" type="ORF">CVLEPA_LOCUS15223</name>
</gene>
<dbReference type="InterPro" id="IPR040760">
    <property type="entry name" value="Tex55"/>
</dbReference>
<dbReference type="SUPFAM" id="SSF47391">
    <property type="entry name" value="Dimerization-anchoring domain of cAMP-dependent PK regulatory subunit"/>
    <property type="match status" value="1"/>
</dbReference>
<dbReference type="EMBL" id="CAWYQH010000097">
    <property type="protein sequence ID" value="CAK8684232.1"/>
    <property type="molecule type" value="Genomic_DNA"/>
</dbReference>
<dbReference type="CDD" id="cd22976">
    <property type="entry name" value="DD_EFCAB10"/>
    <property type="match status" value="1"/>
</dbReference>
<protein>
    <submittedName>
        <fullName evidence="2">Uncharacterized protein</fullName>
    </submittedName>
</protein>
<dbReference type="Pfam" id="PF17819">
    <property type="entry name" value="Tex55"/>
    <property type="match status" value="1"/>
</dbReference>
<proteinExistence type="predicted"/>
<sequence length="112" mass="12599">MEGQSELRKFHSFTDPYMKAQIYFEKHQLLSVFQDLCAMVLYKKPLDPKEFMVGLLEDLLVEKGLEYNSVTESITTSEGTSVSQSTSASSLDEDFVVTSRITVESSPPDHPS</sequence>